<dbReference type="Proteomes" id="UP000295601">
    <property type="component" value="Unassembled WGS sequence"/>
</dbReference>
<evidence type="ECO:0000256" key="3">
    <source>
        <dbReference type="ARBA" id="ARBA00022989"/>
    </source>
</evidence>
<evidence type="ECO:0000256" key="4">
    <source>
        <dbReference type="ARBA" id="ARBA00023136"/>
    </source>
</evidence>
<dbReference type="GO" id="GO:0005886">
    <property type="term" value="C:plasma membrane"/>
    <property type="evidence" value="ECO:0007669"/>
    <property type="project" value="UniProtKB-SubCell"/>
</dbReference>
<dbReference type="Gene3D" id="1.10.3720.10">
    <property type="entry name" value="MetI-like"/>
    <property type="match status" value="2"/>
</dbReference>
<comment type="similarity">
    <text evidence="5">Belongs to the binding-protein-dependent transport system permease family.</text>
</comment>
<evidence type="ECO:0000313" key="8">
    <source>
        <dbReference type="Proteomes" id="UP000295601"/>
    </source>
</evidence>
<feature type="transmembrane region" description="Helical" evidence="5">
    <location>
        <begin position="359"/>
        <end position="384"/>
    </location>
</feature>
<feature type="transmembrane region" description="Helical" evidence="5">
    <location>
        <begin position="439"/>
        <end position="465"/>
    </location>
</feature>
<evidence type="ECO:0000313" key="7">
    <source>
        <dbReference type="EMBL" id="TDP92593.1"/>
    </source>
</evidence>
<feature type="transmembrane region" description="Helical" evidence="5">
    <location>
        <begin position="404"/>
        <end position="427"/>
    </location>
</feature>
<proteinExistence type="inferred from homology"/>
<comment type="subcellular location">
    <subcellularLocation>
        <location evidence="5">Cell membrane</location>
        <topology evidence="5">Multi-pass membrane protein</topology>
    </subcellularLocation>
    <subcellularLocation>
        <location evidence="1">Membrane</location>
        <topology evidence="1">Multi-pass membrane protein</topology>
    </subcellularLocation>
</comment>
<dbReference type="AlphaFoldDB" id="A0A4R6S052"/>
<dbReference type="SUPFAM" id="SSF161098">
    <property type="entry name" value="MetI-like"/>
    <property type="match status" value="2"/>
</dbReference>
<dbReference type="CDD" id="cd06261">
    <property type="entry name" value="TM_PBP2"/>
    <property type="match status" value="2"/>
</dbReference>
<feature type="transmembrane region" description="Helical" evidence="5">
    <location>
        <begin position="572"/>
        <end position="591"/>
    </location>
</feature>
<gene>
    <name evidence="7" type="ORF">EDF62_1809</name>
</gene>
<dbReference type="PROSITE" id="PS50928">
    <property type="entry name" value="ABC_TM1"/>
    <property type="match status" value="2"/>
</dbReference>
<feature type="transmembrane region" description="Helical" evidence="5">
    <location>
        <begin position="514"/>
        <end position="535"/>
    </location>
</feature>
<accession>A0A4R6S052</accession>
<sequence>MRSQTARAPHRMHNPMDAAEGVTPVTVSPIGPYSGYGPALRARDQRVADIAVLAGVAVLFWLLIVLTRGAATPVGPELAPAQVSTDPSQLPYYAGRSLLRMFLALAAATLFAFVVATAAARLPRAGRVIIPALDVLQSVPVLGFLSVTIGLWLTLFPGTSLGLEIAAIFAIFTSQVWNMTFAFYQSLITQPRDLVEASRMLGLSQWQRFWQLDAPHGAFPLVWNGMMSFGGGWFFLIASEVITVHHRTYALPGLGSYAAAAAARAEPSRLLLAAIVLIVLVIGVNFVFWRPLTAWAERFRAGDTDTADPQRSVVFDLLRRSAVPGLLARLLHPVWEVLDRATRRRGPRGHPRAHRRRHRAADITITTLVTAVLAWGVIAMLSYISREAGLGQFATAAGLGLVTFARVLVLLVLGTVVWVPIGVWIGLNPRVTRVAQPIVQVLASFPANFLFPFAAIVLLSTGISLNWGGILLMSLGAQWYILFNVIAGAAAIPIDLREAAQSMRLTRAETWRKLILPAVFGSWVTGALTAAGGAWNASIVAEVVSYGGETLTATGLGAYIAEATRHGDFGQVLVGVLVMSVYVVALNRLLWRRLYALAEQRFSFT</sequence>
<dbReference type="PANTHER" id="PTHR42744">
    <property type="entry name" value="BINDING-PROTEIN-DEPENDENT TRANSPORT SYSTEMS INNER MEMBRANE COMPONENT"/>
    <property type="match status" value="1"/>
</dbReference>
<keyword evidence="4 5" id="KW-0472">Membrane</keyword>
<dbReference type="GO" id="GO:0055085">
    <property type="term" value="P:transmembrane transport"/>
    <property type="evidence" value="ECO:0007669"/>
    <property type="project" value="InterPro"/>
</dbReference>
<feature type="domain" description="ABC transmembrane type-1" evidence="6">
    <location>
        <begin position="404"/>
        <end position="590"/>
    </location>
</feature>
<dbReference type="InterPro" id="IPR000515">
    <property type="entry name" value="MetI-like"/>
</dbReference>
<name>A0A4R6S052_9MICO</name>
<dbReference type="RefSeq" id="WP_243736064.1">
    <property type="nucleotide sequence ID" value="NZ_SNYA01000004.1"/>
</dbReference>
<organism evidence="7 8">
    <name type="scientific">Leucobacter luti</name>
    <dbReference type="NCBI Taxonomy" id="340320"/>
    <lineage>
        <taxon>Bacteria</taxon>
        <taxon>Bacillati</taxon>
        <taxon>Actinomycetota</taxon>
        <taxon>Actinomycetes</taxon>
        <taxon>Micrococcales</taxon>
        <taxon>Microbacteriaceae</taxon>
        <taxon>Leucobacter</taxon>
    </lineage>
</organism>
<dbReference type="Pfam" id="PF00528">
    <property type="entry name" value="BPD_transp_1"/>
    <property type="match status" value="2"/>
</dbReference>
<feature type="transmembrane region" description="Helical" evidence="5">
    <location>
        <begin position="270"/>
        <end position="289"/>
    </location>
</feature>
<keyword evidence="2 5" id="KW-0812">Transmembrane</keyword>
<feature type="transmembrane region" description="Helical" evidence="5">
    <location>
        <begin position="165"/>
        <end position="184"/>
    </location>
</feature>
<evidence type="ECO:0000256" key="1">
    <source>
        <dbReference type="ARBA" id="ARBA00004141"/>
    </source>
</evidence>
<feature type="transmembrane region" description="Helical" evidence="5">
    <location>
        <begin position="477"/>
        <end position="494"/>
    </location>
</feature>
<evidence type="ECO:0000256" key="5">
    <source>
        <dbReference type="RuleBase" id="RU363032"/>
    </source>
</evidence>
<reference evidence="7 8" key="1">
    <citation type="submission" date="2019-03" db="EMBL/GenBank/DDBJ databases">
        <title>Genomic analyses of the natural microbiome of Caenorhabditis elegans.</title>
        <authorList>
            <person name="Samuel B."/>
        </authorList>
    </citation>
    <scope>NUCLEOTIDE SEQUENCE [LARGE SCALE GENOMIC DNA]</scope>
    <source>
        <strain evidence="7 8">JUb18</strain>
    </source>
</reference>
<keyword evidence="3 5" id="KW-1133">Transmembrane helix</keyword>
<dbReference type="PANTHER" id="PTHR42744:SF1">
    <property type="entry name" value="BINDING-PROTEIN-DEPENDENT TRANSPORT SYSTEMS INNER MEMBRANE COMPONENT"/>
    <property type="match status" value="1"/>
</dbReference>
<feature type="transmembrane region" description="Helical" evidence="5">
    <location>
        <begin position="50"/>
        <end position="71"/>
    </location>
</feature>
<feature type="domain" description="ABC transmembrane type-1" evidence="6">
    <location>
        <begin position="94"/>
        <end position="288"/>
    </location>
</feature>
<feature type="transmembrane region" description="Helical" evidence="5">
    <location>
        <begin position="98"/>
        <end position="120"/>
    </location>
</feature>
<keyword evidence="5" id="KW-0813">Transport</keyword>
<evidence type="ECO:0000256" key="2">
    <source>
        <dbReference type="ARBA" id="ARBA00022692"/>
    </source>
</evidence>
<evidence type="ECO:0000259" key="6">
    <source>
        <dbReference type="PROSITE" id="PS50928"/>
    </source>
</evidence>
<feature type="transmembrane region" description="Helical" evidence="5">
    <location>
        <begin position="132"/>
        <end position="153"/>
    </location>
</feature>
<dbReference type="InterPro" id="IPR035906">
    <property type="entry name" value="MetI-like_sf"/>
</dbReference>
<keyword evidence="8" id="KW-1185">Reference proteome</keyword>
<comment type="caution">
    <text evidence="7">The sequence shown here is derived from an EMBL/GenBank/DDBJ whole genome shotgun (WGS) entry which is preliminary data.</text>
</comment>
<dbReference type="EMBL" id="SNYA01000004">
    <property type="protein sequence ID" value="TDP92593.1"/>
    <property type="molecule type" value="Genomic_DNA"/>
</dbReference>
<protein>
    <submittedName>
        <fullName evidence="7">NitT/TauT family transport system permease protein</fullName>
    </submittedName>
</protein>